<name>A0A097R3T0_HAFAL</name>
<feature type="transmembrane region" description="Helical" evidence="1">
    <location>
        <begin position="130"/>
        <end position="147"/>
    </location>
</feature>
<evidence type="ECO:0000313" key="3">
    <source>
        <dbReference type="Proteomes" id="UP000029986"/>
    </source>
</evidence>
<accession>A0A097R3T0</accession>
<protein>
    <recommendedName>
        <fullName evidence="4">Polymerase</fullName>
    </recommendedName>
</protein>
<sequence length="398" mass="45752">MKISPAGLILCVYFIANLYFGLDFYISGTLGGDFVGKPIENENVFLYAYSGEIFSMLIFFSLLYLISKFSYKNTTYHSAGLNGALASKFNDSFVSIVIFFVQIAFLIYSFMTGVGRLADDYYNATVDNPIKYFFTFFNADYLFLAYYSVTKKKSKFNLLIYLVSNLFRGWIAGALLNVFLLYLIKNYSGRKISIKKILILFLFFVLLAPSLYYVKYVTRGAQQDISLDAVSSYYTSDVRNKITNAVFERFQHISETYSCVNEISILRAGYEDGQFVPFYLDNFLKKPLMNVFGIKSDRTITQYAAEEILVKKPGNIHVGILTWVLIEPLLTIGYILYIVTGFILLCLLLRSLANELIWPISVWASAMFAMHGWFSAFFMLIWSYFLIYILSKVRSKIR</sequence>
<dbReference type="KEGG" id="hav:AT03_13935"/>
<keyword evidence="1" id="KW-1133">Transmembrane helix</keyword>
<feature type="transmembrane region" description="Helical" evidence="1">
    <location>
        <begin position="46"/>
        <end position="66"/>
    </location>
</feature>
<feature type="transmembrane region" description="Helical" evidence="1">
    <location>
        <begin position="196"/>
        <end position="214"/>
    </location>
</feature>
<reference evidence="2 3" key="1">
    <citation type="journal article" date="2014" name="Gut Pathog.">
        <title>Gene clusters of Hafnia alvei strain FB1 important in survival and pathogenesis: a draft genome perspective.</title>
        <authorList>
            <person name="Tan J.Y."/>
            <person name="Yin W.F."/>
            <person name="Chan K.G."/>
        </authorList>
    </citation>
    <scope>NUCLEOTIDE SEQUENCE [LARGE SCALE GENOMIC DNA]</scope>
    <source>
        <strain evidence="2 3">FB1</strain>
    </source>
</reference>
<feature type="transmembrane region" description="Helical" evidence="1">
    <location>
        <begin position="373"/>
        <end position="391"/>
    </location>
</feature>
<dbReference type="EMBL" id="CP009706">
    <property type="protein sequence ID" value="AIU73378.1"/>
    <property type="molecule type" value="Genomic_DNA"/>
</dbReference>
<gene>
    <name evidence="2" type="ORF">AT03_13935</name>
</gene>
<organism evidence="2 3">
    <name type="scientific">Hafnia alvei FB1</name>
    <dbReference type="NCBI Taxonomy" id="1453496"/>
    <lineage>
        <taxon>Bacteria</taxon>
        <taxon>Pseudomonadati</taxon>
        <taxon>Pseudomonadota</taxon>
        <taxon>Gammaproteobacteria</taxon>
        <taxon>Enterobacterales</taxon>
        <taxon>Hafniaceae</taxon>
        <taxon>Hafnia</taxon>
    </lineage>
</organism>
<feature type="transmembrane region" description="Helical" evidence="1">
    <location>
        <begin position="7"/>
        <end position="26"/>
    </location>
</feature>
<dbReference type="PATRIC" id="fig|1453496.5.peg.2839"/>
<evidence type="ECO:0000256" key="1">
    <source>
        <dbReference type="SAM" id="Phobius"/>
    </source>
</evidence>
<dbReference type="NCBIfam" id="NF033860">
    <property type="entry name" value="Wzy_O6_O28"/>
    <property type="match status" value="1"/>
</dbReference>
<keyword evidence="1" id="KW-0812">Transmembrane</keyword>
<dbReference type="Proteomes" id="UP000029986">
    <property type="component" value="Chromosome"/>
</dbReference>
<feature type="transmembrane region" description="Helical" evidence="1">
    <location>
        <begin position="334"/>
        <end position="353"/>
    </location>
</feature>
<proteinExistence type="predicted"/>
<dbReference type="eggNOG" id="ENOG5033KMP">
    <property type="taxonomic scope" value="Bacteria"/>
</dbReference>
<dbReference type="AlphaFoldDB" id="A0A097R3T0"/>
<feature type="transmembrane region" description="Helical" evidence="1">
    <location>
        <begin position="93"/>
        <end position="110"/>
    </location>
</feature>
<keyword evidence="3" id="KW-1185">Reference proteome</keyword>
<evidence type="ECO:0008006" key="4">
    <source>
        <dbReference type="Google" id="ProtNLM"/>
    </source>
</evidence>
<evidence type="ECO:0000313" key="2">
    <source>
        <dbReference type="EMBL" id="AIU73378.1"/>
    </source>
</evidence>
<keyword evidence="1" id="KW-0472">Membrane</keyword>
<dbReference type="OrthoDB" id="7064607at2"/>
<dbReference type="RefSeq" id="WP_025798188.1">
    <property type="nucleotide sequence ID" value="NZ_CP009706.1"/>
</dbReference>
<dbReference type="HOGENOM" id="CLU_692163_0_0_6"/>
<feature type="transmembrane region" description="Helical" evidence="1">
    <location>
        <begin position="159"/>
        <end position="184"/>
    </location>
</feature>